<name>A0ABV7FUP3_9ALTE</name>
<feature type="transmembrane region" description="Helical" evidence="2">
    <location>
        <begin position="12"/>
        <end position="31"/>
    </location>
</feature>
<reference evidence="4" key="1">
    <citation type="journal article" date="2019" name="Int. J. Syst. Evol. Microbiol.">
        <title>The Global Catalogue of Microorganisms (GCM) 10K type strain sequencing project: providing services to taxonomists for standard genome sequencing and annotation.</title>
        <authorList>
            <consortium name="The Broad Institute Genomics Platform"/>
            <consortium name="The Broad Institute Genome Sequencing Center for Infectious Disease"/>
            <person name="Wu L."/>
            <person name="Ma J."/>
        </authorList>
    </citation>
    <scope>NUCLEOTIDE SEQUENCE [LARGE SCALE GENOMIC DNA]</scope>
    <source>
        <strain evidence="4">KCTC 52473</strain>
    </source>
</reference>
<comment type="caution">
    <text evidence="3">The sequence shown here is derived from an EMBL/GenBank/DDBJ whole genome shotgun (WGS) entry which is preliminary data.</text>
</comment>
<feature type="region of interest" description="Disordered" evidence="1">
    <location>
        <begin position="38"/>
        <end position="74"/>
    </location>
</feature>
<dbReference type="EMBL" id="JBHRSW010000029">
    <property type="protein sequence ID" value="MFC3122557.1"/>
    <property type="molecule type" value="Genomic_DNA"/>
</dbReference>
<keyword evidence="2" id="KW-1133">Transmembrane helix</keyword>
<dbReference type="RefSeq" id="WP_376920686.1">
    <property type="nucleotide sequence ID" value="NZ_JBHRSW010000029.1"/>
</dbReference>
<feature type="compositionally biased region" description="Low complexity" evidence="1">
    <location>
        <begin position="47"/>
        <end position="70"/>
    </location>
</feature>
<evidence type="ECO:0000256" key="1">
    <source>
        <dbReference type="SAM" id="MobiDB-lite"/>
    </source>
</evidence>
<protein>
    <submittedName>
        <fullName evidence="3">DUF3014 domain-containing protein</fullName>
    </submittedName>
</protein>
<organism evidence="3 4">
    <name type="scientific">Agaribacter flavus</name>
    <dbReference type="NCBI Taxonomy" id="1902781"/>
    <lineage>
        <taxon>Bacteria</taxon>
        <taxon>Pseudomonadati</taxon>
        <taxon>Pseudomonadota</taxon>
        <taxon>Gammaproteobacteria</taxon>
        <taxon>Alteromonadales</taxon>
        <taxon>Alteromonadaceae</taxon>
        <taxon>Agaribacter</taxon>
    </lineage>
</organism>
<proteinExistence type="predicted"/>
<gene>
    <name evidence="3" type="ORF">ACFOHL_13110</name>
</gene>
<sequence>MSEQPSQLAQMKPHLIAAGILAAILVVVLLWPKPEQPAVTASTPNIEIETTQEPQEIVEPESTNTEPTETFDPLPSTQEVVIGEQTQNEPTIAPPVIEEELPEPKTQIDVSDTEVKSRLAQTTRLPAFARLLVSEALIQKFVINVSNLARAEASPKDALVVPPKQAFRVYSQANRKWIDPASFQRYSPYIDVLESMDINKLLALFETYRPVIEERYAEISRPGASFDDALIDAIDTLLDTPQVPVPIEVYTDSVMYKFKDEQLESLSAPQKQLMRMGPDNMRRLKAVLRDIKAKLQ</sequence>
<evidence type="ECO:0000256" key="2">
    <source>
        <dbReference type="SAM" id="Phobius"/>
    </source>
</evidence>
<evidence type="ECO:0000313" key="4">
    <source>
        <dbReference type="Proteomes" id="UP001595478"/>
    </source>
</evidence>
<dbReference type="Pfam" id="PF11219">
    <property type="entry name" value="DUF3014"/>
    <property type="match status" value="1"/>
</dbReference>
<evidence type="ECO:0000313" key="3">
    <source>
        <dbReference type="EMBL" id="MFC3122557.1"/>
    </source>
</evidence>
<accession>A0ABV7FUP3</accession>
<keyword evidence="2" id="KW-0472">Membrane</keyword>
<dbReference type="Proteomes" id="UP001595478">
    <property type="component" value="Unassembled WGS sequence"/>
</dbReference>
<keyword evidence="2" id="KW-0812">Transmembrane</keyword>
<dbReference type="InterPro" id="IPR021382">
    <property type="entry name" value="DUF3014"/>
</dbReference>
<keyword evidence="4" id="KW-1185">Reference proteome</keyword>